<dbReference type="PANTHER" id="PTHR11214">
    <property type="entry name" value="BETA-1,3-N-ACETYLGLUCOSAMINYLTRANSFERASE"/>
    <property type="match status" value="1"/>
</dbReference>
<proteinExistence type="inferred from homology"/>
<protein>
    <recommendedName>
        <fullName evidence="10">Hexosyltransferase</fullName>
        <ecNumber evidence="10">2.4.1.-</ecNumber>
    </recommendedName>
</protein>
<evidence type="ECO:0000256" key="5">
    <source>
        <dbReference type="ARBA" id="ARBA00022692"/>
    </source>
</evidence>
<dbReference type="PANTHER" id="PTHR11214:SF314">
    <property type="entry name" value="HEXOSYLTRANSFERASE"/>
    <property type="match status" value="1"/>
</dbReference>
<evidence type="ECO:0000313" key="11">
    <source>
        <dbReference type="EMBL" id="CAG9134903.1"/>
    </source>
</evidence>
<evidence type="ECO:0000256" key="6">
    <source>
        <dbReference type="ARBA" id="ARBA00022968"/>
    </source>
</evidence>
<evidence type="ECO:0000256" key="10">
    <source>
        <dbReference type="RuleBase" id="RU363063"/>
    </source>
</evidence>
<accession>A0A8S4G1A5</accession>
<evidence type="ECO:0000256" key="9">
    <source>
        <dbReference type="ARBA" id="ARBA00023136"/>
    </source>
</evidence>
<evidence type="ECO:0000256" key="8">
    <source>
        <dbReference type="ARBA" id="ARBA00023034"/>
    </source>
</evidence>
<comment type="similarity">
    <text evidence="2 10">Belongs to the glycosyltransferase 31 family.</text>
</comment>
<keyword evidence="3 10" id="KW-0328">Glycosyltransferase</keyword>
<evidence type="ECO:0000256" key="7">
    <source>
        <dbReference type="ARBA" id="ARBA00022989"/>
    </source>
</evidence>
<sequence>MSFYKTLSKMTLRECARPPRHGWRRKLAPLLGSLLAAGAVLLLHRALLTAQRVHTQLQSYRVNRNLSAYSDLIQEPLIQPRSLDSVCSGFAPDGVVALVTSSPARAARRRIIRDTWASAVPTFFFLGLDGSKDELADIYYESKLHNDMVVFEFVDTYQNLTLKTAAMLQWGQRALRRWAERCDGARFVLKTGDDITVNPWRLRDVAREHANDALVGYIFEDAAVRRSPFNKNFIPRWLYPEDNFPEYLSGAGYLINGEYLPEIVEASYKVPLINIEDVYFTYLVAVKALGLPLSHDDRLSPFQPVVPLACAYWDFASMHSMTPATIASAWAKIQTLGEAHDSGLPVCETYKQNFRYFSSFYFLHT</sequence>
<organism evidence="11 12">
    <name type="scientific">Plutella xylostella</name>
    <name type="common">Diamondback moth</name>
    <name type="synonym">Plutella maculipennis</name>
    <dbReference type="NCBI Taxonomy" id="51655"/>
    <lineage>
        <taxon>Eukaryota</taxon>
        <taxon>Metazoa</taxon>
        <taxon>Ecdysozoa</taxon>
        <taxon>Arthropoda</taxon>
        <taxon>Hexapoda</taxon>
        <taxon>Insecta</taxon>
        <taxon>Pterygota</taxon>
        <taxon>Neoptera</taxon>
        <taxon>Endopterygota</taxon>
        <taxon>Lepidoptera</taxon>
        <taxon>Glossata</taxon>
        <taxon>Ditrysia</taxon>
        <taxon>Yponomeutoidea</taxon>
        <taxon>Plutellidae</taxon>
        <taxon>Plutella</taxon>
    </lineage>
</organism>
<evidence type="ECO:0000256" key="4">
    <source>
        <dbReference type="ARBA" id="ARBA00022679"/>
    </source>
</evidence>
<reference evidence="11" key="1">
    <citation type="submission" date="2020-11" db="EMBL/GenBank/DDBJ databases">
        <authorList>
            <person name="Whiteford S."/>
        </authorList>
    </citation>
    <scope>NUCLEOTIDE SEQUENCE</scope>
</reference>
<evidence type="ECO:0000313" key="12">
    <source>
        <dbReference type="Proteomes" id="UP000653454"/>
    </source>
</evidence>
<dbReference type="GO" id="GO:0000139">
    <property type="term" value="C:Golgi membrane"/>
    <property type="evidence" value="ECO:0007669"/>
    <property type="project" value="UniProtKB-SubCell"/>
</dbReference>
<dbReference type="GO" id="GO:0006493">
    <property type="term" value="P:protein O-linked glycosylation"/>
    <property type="evidence" value="ECO:0007669"/>
    <property type="project" value="TreeGrafter"/>
</dbReference>
<dbReference type="Proteomes" id="UP000653454">
    <property type="component" value="Unassembled WGS sequence"/>
</dbReference>
<dbReference type="EC" id="2.4.1.-" evidence="10"/>
<keyword evidence="9" id="KW-0472">Membrane</keyword>
<comment type="subcellular location">
    <subcellularLocation>
        <location evidence="1 10">Golgi apparatus membrane</location>
        <topology evidence="1 10">Single-pass type II membrane protein</topology>
    </subcellularLocation>
</comment>
<name>A0A8S4G1A5_PLUXY</name>
<keyword evidence="12" id="KW-1185">Reference proteome</keyword>
<dbReference type="InterPro" id="IPR002659">
    <property type="entry name" value="Glyco_trans_31"/>
</dbReference>
<evidence type="ECO:0000256" key="2">
    <source>
        <dbReference type="ARBA" id="ARBA00008661"/>
    </source>
</evidence>
<keyword evidence="5" id="KW-0812">Transmembrane</keyword>
<dbReference type="AlphaFoldDB" id="A0A8S4G1A5"/>
<comment type="caution">
    <text evidence="11">The sequence shown here is derived from an EMBL/GenBank/DDBJ whole genome shotgun (WGS) entry which is preliminary data.</text>
</comment>
<dbReference type="Pfam" id="PF01762">
    <property type="entry name" value="Galactosyl_T"/>
    <property type="match status" value="1"/>
</dbReference>
<dbReference type="GO" id="GO:0016758">
    <property type="term" value="F:hexosyltransferase activity"/>
    <property type="evidence" value="ECO:0007669"/>
    <property type="project" value="InterPro"/>
</dbReference>
<keyword evidence="8 10" id="KW-0333">Golgi apparatus</keyword>
<keyword evidence="6" id="KW-0735">Signal-anchor</keyword>
<dbReference type="EMBL" id="CAJHNJ030000088">
    <property type="protein sequence ID" value="CAG9134903.1"/>
    <property type="molecule type" value="Genomic_DNA"/>
</dbReference>
<evidence type="ECO:0000256" key="3">
    <source>
        <dbReference type="ARBA" id="ARBA00022676"/>
    </source>
</evidence>
<gene>
    <name evidence="11" type="ORF">PLXY2_LOCUS13157</name>
</gene>
<dbReference type="Gene3D" id="3.90.550.50">
    <property type="match status" value="1"/>
</dbReference>
<keyword evidence="4" id="KW-0808">Transferase</keyword>
<evidence type="ECO:0000256" key="1">
    <source>
        <dbReference type="ARBA" id="ARBA00004323"/>
    </source>
</evidence>
<keyword evidence="7" id="KW-1133">Transmembrane helix</keyword>